<dbReference type="InterPro" id="IPR011990">
    <property type="entry name" value="TPR-like_helical_dom_sf"/>
</dbReference>
<evidence type="ECO:0000313" key="1">
    <source>
        <dbReference type="EMBL" id="AAY61921.1"/>
    </source>
</evidence>
<dbReference type="SUPFAM" id="SSF48452">
    <property type="entry name" value="TPR-like"/>
    <property type="match status" value="1"/>
</dbReference>
<dbReference type="HOGENOM" id="CLU_436059_0_0_5"/>
<sequence length="627" mass="72487">MKSKISTELDIKSLTKEETALDSLKENILNGLTEVNYSLIQAGKTSEATVVIGLPYSGKSTFLNALENNLKIIENGEEFTFDKLFDFETTPEIKHKYEPAIYYPKKFEIAEKIFWEYSNGVPDPVQELINIFFIKKLVQMTDKLKFIIVAKEETVKSPSIFNRIIEDFKNIFPIEEHKKLKGNFTCVITQHNENNHENIISMLQNSIASNKDILESSDIKFFYKPTSQDEEIKLTLELTDLEEIAGVQNLEIKNLSSFLKEQDSLIENLYIQIQINVEYIINTIQSIFRDFNISTSLNCVKFSDNNNYDEYVKPYLPSSSIQYPAIAKTLSHFEGLTQLSELQTIISNKQDNNLIEAIFQILDSIEKFTDNKPVIQAYRYVLNLQIKELSLFEEMLPTTWSRSNDCYSSLIEICDLFVQNNYLSSIKNIKPENNKPVQYYQEAIKWLSKYPDKTEVIKTIARCYSKIGDILSEEADYKGALANYNADLTCNEELKEMYDKIGDMLFNLGREDSAIIFYRKNNKLDSILECYTSLIDKAEKPIKKYDSYMDQGNELRFQKQQEENAAESYFKAAGVVHDPQKQHNSVLTAYNTFLGNPNNNAIQQTDISEQQQRKEYFKDIIGDIIDP</sequence>
<dbReference type="Proteomes" id="UP000008548">
    <property type="component" value="Chromosome"/>
</dbReference>
<protein>
    <submittedName>
        <fullName evidence="1">Uncharacterized protein</fullName>
    </submittedName>
</protein>
<accession>Q4UKK6</accession>
<keyword evidence="2" id="KW-1185">Reference proteome</keyword>
<dbReference type="EMBL" id="CP000053">
    <property type="protein sequence ID" value="AAY61921.1"/>
    <property type="molecule type" value="Genomic_DNA"/>
</dbReference>
<proteinExistence type="predicted"/>
<dbReference type="AlphaFoldDB" id="Q4UKK6"/>
<dbReference type="Gene3D" id="1.25.40.10">
    <property type="entry name" value="Tetratricopeptide repeat domain"/>
    <property type="match status" value="1"/>
</dbReference>
<gene>
    <name evidence="1" type="ordered locus">RF_1070</name>
</gene>
<evidence type="ECO:0000313" key="2">
    <source>
        <dbReference type="Proteomes" id="UP000008548"/>
    </source>
</evidence>
<organism evidence="1 2">
    <name type="scientific">Rickettsia felis (strain ATCC VR-1525 / URRWXCal2)</name>
    <name type="common">Rickettsia azadi</name>
    <dbReference type="NCBI Taxonomy" id="315456"/>
    <lineage>
        <taxon>Bacteria</taxon>
        <taxon>Pseudomonadati</taxon>
        <taxon>Pseudomonadota</taxon>
        <taxon>Alphaproteobacteria</taxon>
        <taxon>Rickettsiales</taxon>
        <taxon>Rickettsiaceae</taxon>
        <taxon>Rickettsieae</taxon>
        <taxon>Rickettsia</taxon>
        <taxon>spotted fever group</taxon>
    </lineage>
</organism>
<reference evidence="1 2" key="1">
    <citation type="journal article" date="2005" name="PLoS Biol.">
        <title>The genome sequence of Rickettsia felis identifies the first putative conjugative plasmid in an obligate intracellular parasite.</title>
        <authorList>
            <person name="Ogata H."/>
            <person name="Renesto P."/>
            <person name="Audic S."/>
            <person name="Robert C."/>
            <person name="Blanc G."/>
            <person name="Fournier P.E."/>
            <person name="Parinello H."/>
            <person name="Claverie J.M."/>
            <person name="Raoult D."/>
        </authorList>
    </citation>
    <scope>NUCLEOTIDE SEQUENCE [LARGE SCALE GENOMIC DNA]</scope>
    <source>
        <strain evidence="2">ATCC VR-1525 / URRWXCal2</strain>
    </source>
</reference>
<dbReference type="KEGG" id="rfe:RF_1070"/>
<name>Q4UKK6_RICFE</name>